<dbReference type="RefSeq" id="WP_056941387.1">
    <property type="nucleotide sequence ID" value="NZ_AZGI01000005.1"/>
</dbReference>
<evidence type="ECO:0000313" key="10">
    <source>
        <dbReference type="EMBL" id="KRM40921.1"/>
    </source>
</evidence>
<keyword evidence="5" id="KW-0809">Transit peptide</keyword>
<evidence type="ECO:0000256" key="6">
    <source>
        <dbReference type="ARBA" id="ARBA00023098"/>
    </source>
</evidence>
<dbReference type="PATRIC" id="fig|1423754.3.peg.1610"/>
<evidence type="ECO:0000259" key="9">
    <source>
        <dbReference type="Pfam" id="PF20791"/>
    </source>
</evidence>
<keyword evidence="4" id="KW-0276">Fatty acid metabolism</keyword>
<gene>
    <name evidence="10" type="ORF">FC39_GL001565</name>
</gene>
<dbReference type="eggNOG" id="COG3884">
    <property type="taxonomic scope" value="Bacteria"/>
</dbReference>
<dbReference type="Pfam" id="PF20791">
    <property type="entry name" value="Acyl-ACP_TE_C"/>
    <property type="match status" value="1"/>
</dbReference>
<comment type="caution">
    <text evidence="10">The sequence shown here is derived from an EMBL/GenBank/DDBJ whole genome shotgun (WGS) entry which is preliminary data.</text>
</comment>
<dbReference type="InterPro" id="IPR029069">
    <property type="entry name" value="HotDog_dom_sf"/>
</dbReference>
<dbReference type="PANTHER" id="PTHR31727:SF6">
    <property type="entry name" value="OLEOYL-ACYL CARRIER PROTEIN THIOESTERASE 1, CHLOROPLASTIC"/>
    <property type="match status" value="1"/>
</dbReference>
<evidence type="ECO:0000256" key="3">
    <source>
        <dbReference type="ARBA" id="ARBA00022801"/>
    </source>
</evidence>
<dbReference type="InterPro" id="IPR045023">
    <property type="entry name" value="FATA/B"/>
</dbReference>
<evidence type="ECO:0000259" key="8">
    <source>
        <dbReference type="Pfam" id="PF01643"/>
    </source>
</evidence>
<evidence type="ECO:0000256" key="7">
    <source>
        <dbReference type="ARBA" id="ARBA00023160"/>
    </source>
</evidence>
<dbReference type="InterPro" id="IPR002864">
    <property type="entry name" value="Acyl-ACP_thioesterase_NHD"/>
</dbReference>
<keyword evidence="11" id="KW-1185">Reference proteome</keyword>
<sequence>MQYREEHQIEFSECDENQHLKLPSMVDLLMQVSEHQLDKGGAGTDDLMAQGKGWVVTQYHFDIKRLPKTLEKVTLTTEASGYNKFFEYRDFGIEDEKGNQLVKVTSQWVLFDLKKRKMVPSDPELMKQFNVPLLAKMPRFPRLRAQKTYDKKRQYRVRYDDLDTNHHLTNSHYFNWFIDMLGRDFLKNHMVENIDIKFDREVQYGEMPYSCLTLTNDNNEIVSYHAIEDEEGNEKTVCKLKWRKI</sequence>
<organism evidence="10 11">
    <name type="scientific">Lactobacillus hamsteri DSM 5661 = JCM 6256</name>
    <dbReference type="NCBI Taxonomy" id="1423754"/>
    <lineage>
        <taxon>Bacteria</taxon>
        <taxon>Bacillati</taxon>
        <taxon>Bacillota</taxon>
        <taxon>Bacilli</taxon>
        <taxon>Lactobacillales</taxon>
        <taxon>Lactobacillaceae</taxon>
        <taxon>Lactobacillus</taxon>
    </lineage>
</organism>
<dbReference type="CDD" id="cd00586">
    <property type="entry name" value="4HBT"/>
    <property type="match status" value="1"/>
</dbReference>
<name>A0A0R1YM28_9LACO</name>
<dbReference type="SUPFAM" id="SSF54637">
    <property type="entry name" value="Thioesterase/thiol ester dehydrase-isomerase"/>
    <property type="match status" value="2"/>
</dbReference>
<reference evidence="10 11" key="1">
    <citation type="journal article" date="2015" name="Genome Announc.">
        <title>Expanding the biotechnology potential of lactobacilli through comparative genomics of 213 strains and associated genera.</title>
        <authorList>
            <person name="Sun Z."/>
            <person name="Harris H.M."/>
            <person name="McCann A."/>
            <person name="Guo C."/>
            <person name="Argimon S."/>
            <person name="Zhang W."/>
            <person name="Yang X."/>
            <person name="Jeffery I.B."/>
            <person name="Cooney J.C."/>
            <person name="Kagawa T.F."/>
            <person name="Liu W."/>
            <person name="Song Y."/>
            <person name="Salvetti E."/>
            <person name="Wrobel A."/>
            <person name="Rasinkangas P."/>
            <person name="Parkhill J."/>
            <person name="Rea M.C."/>
            <person name="O'Sullivan O."/>
            <person name="Ritari J."/>
            <person name="Douillard F.P."/>
            <person name="Paul Ross R."/>
            <person name="Yang R."/>
            <person name="Briner A.E."/>
            <person name="Felis G.E."/>
            <person name="de Vos W.M."/>
            <person name="Barrangou R."/>
            <person name="Klaenhammer T.R."/>
            <person name="Caufield P.W."/>
            <person name="Cui Y."/>
            <person name="Zhang H."/>
            <person name="O'Toole P.W."/>
        </authorList>
    </citation>
    <scope>NUCLEOTIDE SEQUENCE [LARGE SCALE GENOMIC DNA]</scope>
    <source>
        <strain evidence="10 11">DSM 5661</strain>
    </source>
</reference>
<dbReference type="GO" id="GO:0000036">
    <property type="term" value="F:acyl carrier activity"/>
    <property type="evidence" value="ECO:0007669"/>
    <property type="project" value="TreeGrafter"/>
</dbReference>
<evidence type="ECO:0000256" key="4">
    <source>
        <dbReference type="ARBA" id="ARBA00022832"/>
    </source>
</evidence>
<dbReference type="EMBL" id="AZGI01000005">
    <property type="protein sequence ID" value="KRM40921.1"/>
    <property type="molecule type" value="Genomic_DNA"/>
</dbReference>
<keyword evidence="3" id="KW-0378">Hydrolase</keyword>
<evidence type="ECO:0000256" key="1">
    <source>
        <dbReference type="ARBA" id="ARBA00006500"/>
    </source>
</evidence>
<dbReference type="Gene3D" id="3.10.129.10">
    <property type="entry name" value="Hotdog Thioesterase"/>
    <property type="match status" value="1"/>
</dbReference>
<dbReference type="Proteomes" id="UP000051223">
    <property type="component" value="Unassembled WGS sequence"/>
</dbReference>
<dbReference type="Pfam" id="PF01643">
    <property type="entry name" value="Acyl-ACP_TE"/>
    <property type="match status" value="1"/>
</dbReference>
<evidence type="ECO:0000256" key="2">
    <source>
        <dbReference type="ARBA" id="ARBA00022516"/>
    </source>
</evidence>
<keyword evidence="2" id="KW-0444">Lipid biosynthesis</keyword>
<dbReference type="InterPro" id="IPR049427">
    <property type="entry name" value="Acyl-ACP_TE_C"/>
</dbReference>
<feature type="domain" description="Acyl-ACP thioesterase N-terminal hotdog" evidence="8">
    <location>
        <begin position="2"/>
        <end position="128"/>
    </location>
</feature>
<feature type="domain" description="Acyl-ACP thioesterase-like C-terminal" evidence="9">
    <location>
        <begin position="147"/>
        <end position="244"/>
    </location>
</feature>
<evidence type="ECO:0000313" key="11">
    <source>
        <dbReference type="Proteomes" id="UP000051223"/>
    </source>
</evidence>
<protein>
    <submittedName>
        <fullName evidence="10">Acyl-ACP thioesterase</fullName>
    </submittedName>
</protein>
<dbReference type="STRING" id="1423754.FC39_GL001565"/>
<accession>A0A0R1YM28</accession>
<keyword evidence="7" id="KW-0275">Fatty acid biosynthesis</keyword>
<dbReference type="PANTHER" id="PTHR31727">
    <property type="entry name" value="OLEOYL-ACYL CARRIER PROTEIN THIOESTERASE 1, CHLOROPLASTIC"/>
    <property type="match status" value="1"/>
</dbReference>
<keyword evidence="6" id="KW-0443">Lipid metabolism</keyword>
<comment type="similarity">
    <text evidence="1">Belongs to the acyl-ACP thioesterase family.</text>
</comment>
<dbReference type="AlphaFoldDB" id="A0A0R1YM28"/>
<evidence type="ECO:0000256" key="5">
    <source>
        <dbReference type="ARBA" id="ARBA00022946"/>
    </source>
</evidence>
<proteinExistence type="inferred from homology"/>
<dbReference type="GO" id="GO:0016297">
    <property type="term" value="F:fatty acyl-[ACP] hydrolase activity"/>
    <property type="evidence" value="ECO:0007669"/>
    <property type="project" value="InterPro"/>
</dbReference>